<proteinExistence type="predicted"/>
<feature type="compositionally biased region" description="Polar residues" evidence="1">
    <location>
        <begin position="1"/>
        <end position="30"/>
    </location>
</feature>
<dbReference type="Proteomes" id="UP000279236">
    <property type="component" value="Unassembled WGS sequence"/>
</dbReference>
<accession>A0A427XD13</accession>
<feature type="compositionally biased region" description="Basic residues" evidence="1">
    <location>
        <begin position="32"/>
        <end position="41"/>
    </location>
</feature>
<keyword evidence="3" id="KW-1185">Reference proteome</keyword>
<dbReference type="AlphaFoldDB" id="A0A427XD13"/>
<dbReference type="STRING" id="105984.A0A427XD13"/>
<reference evidence="2 3" key="1">
    <citation type="submission" date="2018-11" db="EMBL/GenBank/DDBJ databases">
        <title>Genome sequence of Apiotrichum porosum DSM 27194.</title>
        <authorList>
            <person name="Aliyu H."/>
            <person name="Gorte O."/>
            <person name="Ochsenreither K."/>
        </authorList>
    </citation>
    <scope>NUCLEOTIDE SEQUENCE [LARGE SCALE GENOMIC DNA]</scope>
    <source>
        <strain evidence="2 3">DSM 27194</strain>
    </source>
</reference>
<name>A0A427XD13_9TREE</name>
<dbReference type="EMBL" id="RSCE01000021">
    <property type="protein sequence ID" value="RSH76735.1"/>
    <property type="molecule type" value="Genomic_DNA"/>
</dbReference>
<evidence type="ECO:0008006" key="4">
    <source>
        <dbReference type="Google" id="ProtNLM"/>
    </source>
</evidence>
<gene>
    <name evidence="2" type="ORF">EHS24_005312</name>
</gene>
<dbReference type="RefSeq" id="XP_028471882.1">
    <property type="nucleotide sequence ID" value="XM_028620840.1"/>
</dbReference>
<organism evidence="2 3">
    <name type="scientific">Apiotrichum porosum</name>
    <dbReference type="NCBI Taxonomy" id="105984"/>
    <lineage>
        <taxon>Eukaryota</taxon>
        <taxon>Fungi</taxon>
        <taxon>Dikarya</taxon>
        <taxon>Basidiomycota</taxon>
        <taxon>Agaricomycotina</taxon>
        <taxon>Tremellomycetes</taxon>
        <taxon>Trichosporonales</taxon>
        <taxon>Trichosporonaceae</taxon>
        <taxon>Apiotrichum</taxon>
    </lineage>
</organism>
<dbReference type="Gene3D" id="3.30.710.10">
    <property type="entry name" value="Potassium Channel Kv1.1, Chain A"/>
    <property type="match status" value="1"/>
</dbReference>
<dbReference type="InterPro" id="IPR011333">
    <property type="entry name" value="SKP1/BTB/POZ_sf"/>
</dbReference>
<feature type="region of interest" description="Disordered" evidence="1">
    <location>
        <begin position="1"/>
        <end position="49"/>
    </location>
</feature>
<evidence type="ECO:0000256" key="1">
    <source>
        <dbReference type="SAM" id="MobiDB-lite"/>
    </source>
</evidence>
<evidence type="ECO:0000313" key="3">
    <source>
        <dbReference type="Proteomes" id="UP000279236"/>
    </source>
</evidence>
<comment type="caution">
    <text evidence="2">The sequence shown here is derived from an EMBL/GenBank/DDBJ whole genome shotgun (WGS) entry which is preliminary data.</text>
</comment>
<evidence type="ECO:0000313" key="2">
    <source>
        <dbReference type="EMBL" id="RSH76735.1"/>
    </source>
</evidence>
<dbReference type="OrthoDB" id="10635951at2759"/>
<protein>
    <recommendedName>
        <fullName evidence="4">BTB domain-containing protein</fullName>
    </recommendedName>
</protein>
<sequence length="290" mass="32326">MSRATSRASFFTAMSPTSRNSLETQGSSNGAKPHHPLHRRPSPYDLTHPYLKSHPNLELHPEFAVDGDVIILCREDENVVGFRVRSSVLRASSGVFVQELNSARFADTRTIVSRDAVTDMHAVLRFLHLGSSDHAGPTISPTLRDYTAILAFVSLYDAPPALRSLLRWHVEGCAAELVAEVGAEPNDKEVIAIVRLAHRLRAEALWKEILDKSAENMSAGWRVLHDPWTLEEDDIEHLEFRLWSLLILLSRVKGTVGTTLDQLTLHYPNAKQVNVVGKNGQKLDIVHTLV</sequence>
<dbReference type="GeneID" id="39589855"/>